<dbReference type="Proteomes" id="UP000319882">
    <property type="component" value="Segment"/>
</dbReference>
<keyword evidence="2" id="KW-1185">Reference proteome</keyword>
<proteinExistence type="predicted"/>
<organism evidence="1 2">
    <name type="scientific">Rhodococcus phage Whack</name>
    <dbReference type="NCBI Taxonomy" id="2591132"/>
    <lineage>
        <taxon>Viruses</taxon>
        <taxon>Duplodnaviria</taxon>
        <taxon>Heunggongvirae</taxon>
        <taxon>Uroviricota</taxon>
        <taxon>Caudoviricetes</taxon>
        <taxon>Whackvirus</taxon>
        <taxon>Whackvirus whack</taxon>
    </lineage>
</organism>
<dbReference type="RefSeq" id="YP_009848450.1">
    <property type="nucleotide sequence ID" value="NC_048784.1"/>
</dbReference>
<protein>
    <submittedName>
        <fullName evidence="1">Uncharacterized protein</fullName>
    </submittedName>
</protein>
<evidence type="ECO:0000313" key="1">
    <source>
        <dbReference type="EMBL" id="QDM57123.1"/>
    </source>
</evidence>
<dbReference type="EMBL" id="MK967393">
    <property type="protein sequence ID" value="QDM57123.1"/>
    <property type="molecule type" value="Genomic_DNA"/>
</dbReference>
<evidence type="ECO:0000313" key="2">
    <source>
        <dbReference type="Proteomes" id="UP000319882"/>
    </source>
</evidence>
<reference evidence="1 2" key="1">
    <citation type="submission" date="2019-05" db="EMBL/GenBank/DDBJ databases">
        <authorList>
            <person name="Beaulieu J."/>
            <person name="Cox M."/>
            <person name="Nazim E."/>
            <person name="Robinson Z."/>
            <person name="Molloy S.D."/>
            <person name="Garlena R.A."/>
            <person name="Russell D.A."/>
            <person name="Pope W.H."/>
            <person name="Jacobs-Sera D."/>
            <person name="Hatfull G.F."/>
        </authorList>
    </citation>
    <scope>NUCLEOTIDE SEQUENCE [LARGE SCALE GENOMIC DNA]</scope>
</reference>
<gene>
    <name evidence="1" type="primary">60</name>
    <name evidence="1" type="ORF">SEA_WHACK_60</name>
</gene>
<name>A0A515MKC5_9CAUD</name>
<sequence length="129" mass="14214">MSDIFAETYNPAPSTVKPDPEMVDLIGAHVWWPQLDLRSSKCACGWRGEDPEYPSVGHAAHVALVVEQHTNRRITELYEQRDNAIEAGLAAIDRAEKAEVTIARVQNALEGDCDSCDYTDLRAASEGKS</sequence>
<dbReference type="GeneID" id="55618871"/>
<dbReference type="KEGG" id="vg:55618871"/>
<accession>A0A515MKC5</accession>